<dbReference type="GO" id="GO:0071011">
    <property type="term" value="C:precatalytic spliceosome"/>
    <property type="evidence" value="ECO:0007669"/>
    <property type="project" value="TreeGrafter"/>
</dbReference>
<dbReference type="InterPro" id="IPR027105">
    <property type="entry name" value="Prp31"/>
</dbReference>
<accession>V4W457</accession>
<evidence type="ECO:0000313" key="2">
    <source>
        <dbReference type="EMBL" id="ESR60774.1"/>
    </source>
</evidence>
<dbReference type="SUPFAM" id="SSF89124">
    <property type="entry name" value="Nop domain"/>
    <property type="match status" value="1"/>
</dbReference>
<sequence length="347" mass="39422">MKSFEPTFEPRVEKADDDVNEEKYIDLDTEEDLAKYIDALKNEEDIARCIDTDRLIDQLESIENEIVSNHNFIRDSYRSKFGDLECLLPRPLHYALLAKAISTAGPRLEEVVDITSAEYFSLPCRLKEDLSDETQDRLVKVFKESPISRSWEPLPEDVLQMTMDACDRVIALDSEKKMLFDVLTSKVVHVAPNLCEVVGSGIIAAKLMAAAGALTNLANMPASEIEVLGRQKSDNISFYEGYLESTEMFQATTLCMRERARQLLAEKLKEAASVDLKRGDVSGSAGRALRDEILGTIEYEIRPPKTKFQLRSSIPEGRLPGPRMRRTIDDEMEESYALYRNRKRRRG</sequence>
<evidence type="ECO:0000313" key="3">
    <source>
        <dbReference type="Proteomes" id="UP000030687"/>
    </source>
</evidence>
<dbReference type="PROSITE" id="PS51358">
    <property type="entry name" value="NOP"/>
    <property type="match status" value="1"/>
</dbReference>
<evidence type="ECO:0000259" key="1">
    <source>
        <dbReference type="PROSITE" id="PS51358"/>
    </source>
</evidence>
<organism evidence="2 3">
    <name type="scientific">Citrus clementina</name>
    <name type="common">Clementine</name>
    <name type="synonym">Citrus deliciosa x Citrus sinensis</name>
    <dbReference type="NCBI Taxonomy" id="85681"/>
    <lineage>
        <taxon>Eukaryota</taxon>
        <taxon>Viridiplantae</taxon>
        <taxon>Streptophyta</taxon>
        <taxon>Embryophyta</taxon>
        <taxon>Tracheophyta</taxon>
        <taxon>Spermatophyta</taxon>
        <taxon>Magnoliopsida</taxon>
        <taxon>eudicotyledons</taxon>
        <taxon>Gunneridae</taxon>
        <taxon>Pentapetalae</taxon>
        <taxon>rosids</taxon>
        <taxon>malvids</taxon>
        <taxon>Sapindales</taxon>
        <taxon>Rutaceae</taxon>
        <taxon>Aurantioideae</taxon>
        <taxon>Citrus</taxon>
    </lineage>
</organism>
<name>V4W457_CITCL</name>
<dbReference type="Gramene" id="ESR60774">
    <property type="protein sequence ID" value="ESR60774"/>
    <property type="gene ID" value="CICLE_v10015810mg"/>
</dbReference>
<dbReference type="InterPro" id="IPR036070">
    <property type="entry name" value="Nop_dom_sf"/>
</dbReference>
<dbReference type="OrthoDB" id="4771285at2759"/>
<keyword evidence="3" id="KW-1185">Reference proteome</keyword>
<dbReference type="InterPro" id="IPR042239">
    <property type="entry name" value="Nop_C"/>
</dbReference>
<reference evidence="2 3" key="1">
    <citation type="submission" date="2013-10" db="EMBL/GenBank/DDBJ databases">
        <authorList>
            <consortium name="International Citrus Genome Consortium"/>
            <person name="Jenkins J."/>
            <person name="Schmutz J."/>
            <person name="Prochnik S."/>
            <person name="Rokhsar D."/>
            <person name="Gmitter F."/>
            <person name="Ollitrault P."/>
            <person name="Machado M."/>
            <person name="Talon M."/>
            <person name="Wincker P."/>
            <person name="Jaillon O."/>
            <person name="Morgante M."/>
        </authorList>
    </citation>
    <scope>NUCLEOTIDE SEQUENCE</scope>
    <source>
        <strain evidence="3">cv. Clemenules</strain>
    </source>
</reference>
<dbReference type="STRING" id="85681.V4W457"/>
<dbReference type="InterPro" id="IPR002687">
    <property type="entry name" value="Nop_dom"/>
</dbReference>
<dbReference type="EMBL" id="KI536312">
    <property type="protein sequence ID" value="ESR60774.1"/>
    <property type="molecule type" value="Genomic_DNA"/>
</dbReference>
<proteinExistence type="predicted"/>
<dbReference type="Pfam" id="PF01798">
    <property type="entry name" value="Nop"/>
    <property type="match status" value="1"/>
</dbReference>
<dbReference type="Proteomes" id="UP000030687">
    <property type="component" value="Unassembled WGS sequence"/>
</dbReference>
<gene>
    <name evidence="2" type="ORF">CICLE_v10015810mg</name>
</gene>
<dbReference type="InParanoid" id="V4W457"/>
<dbReference type="PANTHER" id="PTHR13904:SF0">
    <property type="entry name" value="U4_U6 SMALL NUCLEAR RIBONUCLEOPROTEIN PRP31"/>
    <property type="match status" value="1"/>
</dbReference>
<dbReference type="PANTHER" id="PTHR13904">
    <property type="entry name" value="PRE-MRNA SPLICING FACTOR PRP31"/>
    <property type="match status" value="1"/>
</dbReference>
<feature type="domain" description="Nop" evidence="1">
    <location>
        <begin position="190"/>
        <end position="302"/>
    </location>
</feature>
<dbReference type="KEGG" id="cic:CICLE_v10015810mg"/>
<dbReference type="GO" id="GO:0000244">
    <property type="term" value="P:spliceosomal tri-snRNP complex assembly"/>
    <property type="evidence" value="ECO:0007669"/>
    <property type="project" value="InterPro"/>
</dbReference>
<dbReference type="GO" id="GO:0005687">
    <property type="term" value="C:U4 snRNP"/>
    <property type="evidence" value="ECO:0007669"/>
    <property type="project" value="TreeGrafter"/>
</dbReference>
<dbReference type="eggNOG" id="KOG2574">
    <property type="taxonomic scope" value="Eukaryota"/>
</dbReference>
<dbReference type="Gene3D" id="1.10.246.90">
    <property type="entry name" value="Nop domain"/>
    <property type="match status" value="1"/>
</dbReference>
<dbReference type="AlphaFoldDB" id="V4W457"/>
<dbReference type="Gene3D" id="1.10.287.4070">
    <property type="match status" value="1"/>
</dbReference>
<protein>
    <recommendedName>
        <fullName evidence="1">Nop domain-containing protein</fullName>
    </recommendedName>
</protein>
<dbReference type="GO" id="GO:0046540">
    <property type="term" value="C:U4/U6 x U5 tri-snRNP complex"/>
    <property type="evidence" value="ECO:0007669"/>
    <property type="project" value="InterPro"/>
</dbReference>